<comment type="PTM">
    <text evidence="3">The conversion to 3-oxoalanine (also known as C-formylglycine, FGly), of a serine or cysteine residue in prokaryotes and of a cysteine residue in eukaryotes, is critical for catalytic activity.</text>
</comment>
<dbReference type="Pfam" id="PF00884">
    <property type="entry name" value="Sulfatase"/>
    <property type="match status" value="1"/>
</dbReference>
<accession>A0AAN7YEH5</accession>
<dbReference type="GO" id="GO:0004065">
    <property type="term" value="F:arylsulfatase activity"/>
    <property type="evidence" value="ECO:0007669"/>
    <property type="project" value="UniProtKB-UniRule"/>
</dbReference>
<dbReference type="CDD" id="cd16147">
    <property type="entry name" value="G6S"/>
    <property type="match status" value="1"/>
</dbReference>
<dbReference type="InterPro" id="IPR017850">
    <property type="entry name" value="Alkaline_phosphatase_core_sf"/>
</dbReference>
<feature type="region of interest" description="Disordered" evidence="4">
    <location>
        <begin position="359"/>
        <end position="380"/>
    </location>
</feature>
<evidence type="ECO:0000256" key="1">
    <source>
        <dbReference type="ARBA" id="ARBA00008779"/>
    </source>
</evidence>
<dbReference type="PANTHER" id="PTHR43108">
    <property type="entry name" value="N-ACETYLGLUCOSAMINE-6-SULFATASE FAMILY MEMBER"/>
    <property type="match status" value="1"/>
</dbReference>
<dbReference type="GO" id="GO:0018958">
    <property type="term" value="P:phenol-containing compound metabolic process"/>
    <property type="evidence" value="ECO:0007669"/>
    <property type="project" value="InterPro"/>
</dbReference>
<feature type="modified residue" description="3-oxoalanine (Cys)" evidence="3">
    <location>
        <position position="41"/>
    </location>
</feature>
<dbReference type="SUPFAM" id="SSF53649">
    <property type="entry name" value="Alkaline phosphatase-like"/>
    <property type="match status" value="1"/>
</dbReference>
<evidence type="ECO:0000313" key="7">
    <source>
        <dbReference type="Proteomes" id="UP001309876"/>
    </source>
</evidence>
<dbReference type="PANTHER" id="PTHR43108:SF8">
    <property type="entry name" value="SD21168P"/>
    <property type="match status" value="1"/>
</dbReference>
<reference evidence="6 7" key="1">
    <citation type="submission" date="2023-08" db="EMBL/GenBank/DDBJ databases">
        <title>Black Yeasts Isolated from many extreme environments.</title>
        <authorList>
            <person name="Coleine C."/>
            <person name="Stajich J.E."/>
            <person name="Selbmann L."/>
        </authorList>
    </citation>
    <scope>NUCLEOTIDE SEQUENCE [LARGE SCALE GENOMIC DNA]</scope>
    <source>
        <strain evidence="6 7">CCFEE 5910</strain>
    </source>
</reference>
<gene>
    <name evidence="6" type="ORF">LTR05_000959</name>
</gene>
<evidence type="ECO:0000256" key="2">
    <source>
        <dbReference type="PIRNR" id="PIRNR000972"/>
    </source>
</evidence>
<evidence type="ECO:0000256" key="4">
    <source>
        <dbReference type="SAM" id="MobiDB-lite"/>
    </source>
</evidence>
<keyword evidence="2" id="KW-0378">Hydrolase</keyword>
<dbReference type="InterPro" id="IPR012083">
    <property type="entry name" value="Arylsulfatase"/>
</dbReference>
<keyword evidence="7" id="KW-1185">Reference proteome</keyword>
<dbReference type="GO" id="GO:0005539">
    <property type="term" value="F:glycosaminoglycan binding"/>
    <property type="evidence" value="ECO:0007669"/>
    <property type="project" value="TreeGrafter"/>
</dbReference>
<comment type="caution">
    <text evidence="6">The sequence shown here is derived from an EMBL/GenBank/DDBJ whole genome shotgun (WGS) entry which is preliminary data.</text>
</comment>
<organism evidence="6 7">
    <name type="scientific">Lithohypha guttulata</name>
    <dbReference type="NCBI Taxonomy" id="1690604"/>
    <lineage>
        <taxon>Eukaryota</taxon>
        <taxon>Fungi</taxon>
        <taxon>Dikarya</taxon>
        <taxon>Ascomycota</taxon>
        <taxon>Pezizomycotina</taxon>
        <taxon>Eurotiomycetes</taxon>
        <taxon>Chaetothyriomycetidae</taxon>
        <taxon>Chaetothyriales</taxon>
        <taxon>Trichomeriaceae</taxon>
        <taxon>Lithohypha</taxon>
    </lineage>
</organism>
<proteinExistence type="inferred from homology"/>
<comment type="similarity">
    <text evidence="1 2">Belongs to the sulfatase family.</text>
</comment>
<name>A0AAN7YEH5_9EURO</name>
<sequence>MIMTDDQDLKMNSIDYQPLVQKYFKEQGTTFTSHYCTIAQCCPSRVSLLTGKAAHNTNVTDVRAPFGGYSKFVEQGLNGQWLPSWFQQGGYNTYYVGKLMNNHSVQNYNKPFPQGFNATDFLIDPGTYIYYNSTMQSNTDPPRNLPNQYSTDVVASRAMDFMQAGIGADAPFFLTVAPIGPHGQTIFPRSPGNPSNFPIFDPPVAAQRHQDLYQGVKVPRTSSYNPEIPNSPSYLKNLPRWNQTVIDYYDEFYRIRLASLAAVDELVESIMTKAEQLGILDNTIFIYTSDNGFHIGQHRLPAGKSCAYEEDINIPFFIRGPGIAKNATINSPTSHTDIAPTLFELAGLSLREDFDGIPMPVTKNRRNSKPDGGPSYGPGREKQVIKQEHVNVEFWGSQSPEGKYGASLMPLSNNNTYKSVRLVSLDFNLVYVVWCTNERELYEMQNDPEQMQNLAITFGSPLPASTPSTKAPYNDPTYVAKLQNRLDTLLMVLKTCKGNTCVQPWKVMHPDGSVNSLSDAMNSQYDDFYAGQPKIAYVACAQGYLRGLEGPGADTGDVHVWSN</sequence>
<dbReference type="AlphaFoldDB" id="A0AAN7YEH5"/>
<dbReference type="GO" id="GO:0008449">
    <property type="term" value="F:N-acetylglucosamine-6-sulfatase activity"/>
    <property type="evidence" value="ECO:0007669"/>
    <property type="project" value="TreeGrafter"/>
</dbReference>
<evidence type="ECO:0000259" key="5">
    <source>
        <dbReference type="Pfam" id="PF00884"/>
    </source>
</evidence>
<dbReference type="Gene3D" id="3.40.720.10">
    <property type="entry name" value="Alkaline Phosphatase, subunit A"/>
    <property type="match status" value="1"/>
</dbReference>
<evidence type="ECO:0000256" key="3">
    <source>
        <dbReference type="PIRSR" id="PIRSR000972-50"/>
    </source>
</evidence>
<comment type="catalytic activity">
    <reaction evidence="2">
        <text>an aryl sulfate + H2O = a phenol + sulfate + H(+)</text>
        <dbReference type="Rhea" id="RHEA:17261"/>
        <dbReference type="ChEBI" id="CHEBI:15377"/>
        <dbReference type="ChEBI" id="CHEBI:15378"/>
        <dbReference type="ChEBI" id="CHEBI:16189"/>
        <dbReference type="ChEBI" id="CHEBI:33853"/>
        <dbReference type="ChEBI" id="CHEBI:140317"/>
        <dbReference type="EC" id="3.1.6.1"/>
    </reaction>
</comment>
<protein>
    <recommendedName>
        <fullName evidence="2">Arylsulfatase</fullName>
        <shortName evidence="2">AS</shortName>
        <ecNumber evidence="2">3.1.6.1</ecNumber>
    </recommendedName>
    <alternativeName>
        <fullName evidence="2">Aryl-sulfate sulphohydrolase</fullName>
    </alternativeName>
</protein>
<feature type="domain" description="Sulfatase N-terminal" evidence="5">
    <location>
        <begin position="2"/>
        <end position="347"/>
    </location>
</feature>
<dbReference type="EMBL" id="JAVRRJ010000001">
    <property type="protein sequence ID" value="KAK5090782.1"/>
    <property type="molecule type" value="Genomic_DNA"/>
</dbReference>
<dbReference type="EC" id="3.1.6.1" evidence="2"/>
<dbReference type="PIRSF" id="PIRSF000972">
    <property type="entry name" value="Arylsulf_plant"/>
    <property type="match status" value="1"/>
</dbReference>
<evidence type="ECO:0000313" key="6">
    <source>
        <dbReference type="EMBL" id="KAK5090782.1"/>
    </source>
</evidence>
<dbReference type="Proteomes" id="UP001309876">
    <property type="component" value="Unassembled WGS sequence"/>
</dbReference>
<dbReference type="InterPro" id="IPR000917">
    <property type="entry name" value="Sulfatase_N"/>
</dbReference>